<reference evidence="1 2" key="1">
    <citation type="journal article" date="2021" name="Commun. Biol.">
        <title>The genome of Shorea leprosula (Dipterocarpaceae) highlights the ecological relevance of drought in aseasonal tropical rainforests.</title>
        <authorList>
            <person name="Ng K.K.S."/>
            <person name="Kobayashi M.J."/>
            <person name="Fawcett J.A."/>
            <person name="Hatakeyama M."/>
            <person name="Paape T."/>
            <person name="Ng C.H."/>
            <person name="Ang C.C."/>
            <person name="Tnah L.H."/>
            <person name="Lee C.T."/>
            <person name="Nishiyama T."/>
            <person name="Sese J."/>
            <person name="O'Brien M.J."/>
            <person name="Copetti D."/>
            <person name="Mohd Noor M.I."/>
            <person name="Ong R.C."/>
            <person name="Putra M."/>
            <person name="Sireger I.Z."/>
            <person name="Indrioko S."/>
            <person name="Kosugi Y."/>
            <person name="Izuno A."/>
            <person name="Isagi Y."/>
            <person name="Lee S.L."/>
            <person name="Shimizu K.K."/>
        </authorList>
    </citation>
    <scope>NUCLEOTIDE SEQUENCE [LARGE SCALE GENOMIC DNA]</scope>
    <source>
        <strain evidence="1">214</strain>
    </source>
</reference>
<sequence length="84" mass="9197">MILGSTSSYNYVQGADKNSGADLNSFIYVRKALLVFSLVSNKVKCNISLISCVMQGKEETAYPARGVGRWTIMSNMCNMPYVCG</sequence>
<name>A0AAV5K377_9ROSI</name>
<gene>
    <name evidence="1" type="ORF">SLEP1_g29379</name>
</gene>
<dbReference type="EMBL" id="BPVZ01000052">
    <property type="protein sequence ID" value="GKV19081.1"/>
    <property type="molecule type" value="Genomic_DNA"/>
</dbReference>
<protein>
    <submittedName>
        <fullName evidence="1">Uncharacterized protein</fullName>
    </submittedName>
</protein>
<evidence type="ECO:0000313" key="1">
    <source>
        <dbReference type="EMBL" id="GKV19081.1"/>
    </source>
</evidence>
<keyword evidence="2" id="KW-1185">Reference proteome</keyword>
<proteinExistence type="predicted"/>
<accession>A0AAV5K377</accession>
<comment type="caution">
    <text evidence="1">The sequence shown here is derived from an EMBL/GenBank/DDBJ whole genome shotgun (WGS) entry which is preliminary data.</text>
</comment>
<evidence type="ECO:0000313" key="2">
    <source>
        <dbReference type="Proteomes" id="UP001054252"/>
    </source>
</evidence>
<dbReference type="Proteomes" id="UP001054252">
    <property type="component" value="Unassembled WGS sequence"/>
</dbReference>
<dbReference type="AlphaFoldDB" id="A0AAV5K377"/>
<organism evidence="1 2">
    <name type="scientific">Rubroshorea leprosula</name>
    <dbReference type="NCBI Taxonomy" id="152421"/>
    <lineage>
        <taxon>Eukaryota</taxon>
        <taxon>Viridiplantae</taxon>
        <taxon>Streptophyta</taxon>
        <taxon>Embryophyta</taxon>
        <taxon>Tracheophyta</taxon>
        <taxon>Spermatophyta</taxon>
        <taxon>Magnoliopsida</taxon>
        <taxon>eudicotyledons</taxon>
        <taxon>Gunneridae</taxon>
        <taxon>Pentapetalae</taxon>
        <taxon>rosids</taxon>
        <taxon>malvids</taxon>
        <taxon>Malvales</taxon>
        <taxon>Dipterocarpaceae</taxon>
        <taxon>Rubroshorea</taxon>
    </lineage>
</organism>